<evidence type="ECO:0000256" key="4">
    <source>
        <dbReference type="SAM" id="MobiDB-lite"/>
    </source>
</evidence>
<feature type="compositionally biased region" description="Gly residues" evidence="4">
    <location>
        <begin position="134"/>
        <end position="143"/>
    </location>
</feature>
<dbReference type="PROSITE" id="PS50106">
    <property type="entry name" value="PDZ"/>
    <property type="match status" value="1"/>
</dbReference>
<evidence type="ECO:0000256" key="1">
    <source>
        <dbReference type="ARBA" id="ARBA00010541"/>
    </source>
</evidence>
<accession>A0A9D1NX98</accession>
<gene>
    <name evidence="7" type="ORF">IAA63_12565</name>
</gene>
<dbReference type="GO" id="GO:0004252">
    <property type="term" value="F:serine-type endopeptidase activity"/>
    <property type="evidence" value="ECO:0007669"/>
    <property type="project" value="InterPro"/>
</dbReference>
<dbReference type="EMBL" id="DVON01000269">
    <property type="protein sequence ID" value="HIV13953.1"/>
    <property type="molecule type" value="Genomic_DNA"/>
</dbReference>
<dbReference type="GO" id="GO:0006508">
    <property type="term" value="P:proteolysis"/>
    <property type="evidence" value="ECO:0007669"/>
    <property type="project" value="UniProtKB-KW"/>
</dbReference>
<organism evidence="7 8">
    <name type="scientific">Candidatus Pullilachnospira stercoravium</name>
    <dbReference type="NCBI Taxonomy" id="2840913"/>
    <lineage>
        <taxon>Bacteria</taxon>
        <taxon>Bacillati</taxon>
        <taxon>Bacillota</taxon>
        <taxon>Clostridia</taxon>
        <taxon>Lachnospirales</taxon>
        <taxon>Lachnospiraceae</taxon>
        <taxon>Lachnospiraceae incertae sedis</taxon>
        <taxon>Candidatus Pullilachnospira</taxon>
    </lineage>
</organism>
<dbReference type="PANTHER" id="PTHR43343:SF3">
    <property type="entry name" value="PROTEASE DO-LIKE 8, CHLOROPLASTIC"/>
    <property type="match status" value="1"/>
</dbReference>
<feature type="compositionally biased region" description="Basic and acidic residues" evidence="4">
    <location>
        <begin position="1"/>
        <end position="22"/>
    </location>
</feature>
<reference evidence="7" key="1">
    <citation type="submission" date="2020-10" db="EMBL/GenBank/DDBJ databases">
        <authorList>
            <person name="Gilroy R."/>
        </authorList>
    </citation>
    <scope>NUCLEOTIDE SEQUENCE</scope>
    <source>
        <strain evidence="7">ChiBcec2-4451</strain>
    </source>
</reference>
<comment type="similarity">
    <text evidence="1">Belongs to the peptidase S1C family.</text>
</comment>
<dbReference type="InterPro" id="IPR001478">
    <property type="entry name" value="PDZ"/>
</dbReference>
<dbReference type="SUPFAM" id="SSF50156">
    <property type="entry name" value="PDZ domain-like"/>
    <property type="match status" value="1"/>
</dbReference>
<evidence type="ECO:0000256" key="2">
    <source>
        <dbReference type="ARBA" id="ARBA00022670"/>
    </source>
</evidence>
<evidence type="ECO:0000313" key="8">
    <source>
        <dbReference type="Proteomes" id="UP000886723"/>
    </source>
</evidence>
<keyword evidence="2" id="KW-0645">Protease</keyword>
<feature type="domain" description="PDZ" evidence="6">
    <location>
        <begin position="479"/>
        <end position="568"/>
    </location>
</feature>
<dbReference type="InterPro" id="IPR036034">
    <property type="entry name" value="PDZ_sf"/>
</dbReference>
<sequence>MSDEWNWRDPENHPDHPEEDTKTAQTDRNNAGVSSGTAEAISGTEGEQQRQNVSETVQEDTSAGAKQEQRGTSGTYHWVNPRMQKNGGGQENTYNASDYRETVGGPGARTGAASSDGGARQQGQSQWNQAGYAQGTGTGGENRGGYTQNTGGTRGTWNQNSSPTGQRRYGDYQMGQERPVAKKNRKQSMGYGKRFLVTAGMAVVFGVIAGGIMFGVNYLGDELTGGNRQTEVPSTVTANQTDSSAEQTDIAGGNGEFSVAQVAENAIPSVVSITNASVQTVQDFFGGVQEYPITSVGSGIIVGQDDDELLIATNNHVVEGAQTLTVSFSDSSSYEAQIKGNDTGNDLAVIAVKTGDLSEETLSAIKVISLGDSDSLIIGEQVVAIGNALGYGQSVTSGWVSALNRDMTDEDGNVSEDLIQTDAAINPGNSGGALLNMKGELIGINVSKSSGNAVEGMGYAIPIAKAEPVLDSLMSRETRFKVDESQAAYIGVTCMNVDSSVTEMYGIPEGAFVESVEAGGPAEQAGIQASDVITKFDGIQITGSQELVDRLEYYEAGETVDVVYSRAENGEYQEHTVSVTLGRRSEMTQEDPAEARQ</sequence>
<proteinExistence type="inferred from homology"/>
<protein>
    <submittedName>
        <fullName evidence="7">Trypsin-like peptidase domain-containing protein</fullName>
    </submittedName>
</protein>
<feature type="compositionally biased region" description="Polar residues" evidence="4">
    <location>
        <begin position="23"/>
        <end position="37"/>
    </location>
</feature>
<dbReference type="Pfam" id="PF13365">
    <property type="entry name" value="Trypsin_2"/>
    <property type="match status" value="1"/>
</dbReference>
<dbReference type="SMART" id="SM00228">
    <property type="entry name" value="PDZ"/>
    <property type="match status" value="1"/>
</dbReference>
<name>A0A9D1NX98_9FIRM</name>
<keyword evidence="5" id="KW-0812">Transmembrane</keyword>
<dbReference type="PRINTS" id="PR00834">
    <property type="entry name" value="PROTEASES2C"/>
</dbReference>
<dbReference type="Proteomes" id="UP000886723">
    <property type="component" value="Unassembled WGS sequence"/>
</dbReference>
<keyword evidence="5" id="KW-0472">Membrane</keyword>
<evidence type="ECO:0000256" key="5">
    <source>
        <dbReference type="SAM" id="Phobius"/>
    </source>
</evidence>
<dbReference type="SUPFAM" id="SSF50494">
    <property type="entry name" value="Trypsin-like serine proteases"/>
    <property type="match status" value="1"/>
</dbReference>
<dbReference type="AlphaFoldDB" id="A0A9D1NX98"/>
<feature type="region of interest" description="Disordered" evidence="4">
    <location>
        <begin position="1"/>
        <end position="186"/>
    </location>
</feature>
<dbReference type="Gene3D" id="2.30.42.10">
    <property type="match status" value="1"/>
</dbReference>
<evidence type="ECO:0000256" key="3">
    <source>
        <dbReference type="ARBA" id="ARBA00022801"/>
    </source>
</evidence>
<dbReference type="InterPro" id="IPR001940">
    <property type="entry name" value="Peptidase_S1C"/>
</dbReference>
<dbReference type="InterPro" id="IPR009003">
    <property type="entry name" value="Peptidase_S1_PA"/>
</dbReference>
<comment type="caution">
    <text evidence="7">The sequence shown here is derived from an EMBL/GenBank/DDBJ whole genome shotgun (WGS) entry which is preliminary data.</text>
</comment>
<dbReference type="InterPro" id="IPR043504">
    <property type="entry name" value="Peptidase_S1_PA_chymotrypsin"/>
</dbReference>
<dbReference type="InterPro" id="IPR051201">
    <property type="entry name" value="Chloro_Bact_Ser_Proteases"/>
</dbReference>
<dbReference type="Pfam" id="PF13180">
    <property type="entry name" value="PDZ_2"/>
    <property type="match status" value="1"/>
</dbReference>
<evidence type="ECO:0000259" key="6">
    <source>
        <dbReference type="PROSITE" id="PS50106"/>
    </source>
</evidence>
<reference evidence="7" key="2">
    <citation type="journal article" date="2021" name="PeerJ">
        <title>Extensive microbial diversity within the chicken gut microbiome revealed by metagenomics and culture.</title>
        <authorList>
            <person name="Gilroy R."/>
            <person name="Ravi A."/>
            <person name="Getino M."/>
            <person name="Pursley I."/>
            <person name="Horton D.L."/>
            <person name="Alikhan N.F."/>
            <person name="Baker D."/>
            <person name="Gharbi K."/>
            <person name="Hall N."/>
            <person name="Watson M."/>
            <person name="Adriaenssens E.M."/>
            <person name="Foster-Nyarko E."/>
            <person name="Jarju S."/>
            <person name="Secka A."/>
            <person name="Antonio M."/>
            <person name="Oren A."/>
            <person name="Chaudhuri R.R."/>
            <person name="La Ragione R."/>
            <person name="Hildebrand F."/>
            <person name="Pallen M.J."/>
        </authorList>
    </citation>
    <scope>NUCLEOTIDE SEQUENCE</scope>
    <source>
        <strain evidence="7">ChiBcec2-4451</strain>
    </source>
</reference>
<feature type="compositionally biased region" description="Polar residues" evidence="4">
    <location>
        <begin position="45"/>
        <end position="61"/>
    </location>
</feature>
<feature type="transmembrane region" description="Helical" evidence="5">
    <location>
        <begin position="195"/>
        <end position="219"/>
    </location>
</feature>
<dbReference type="PANTHER" id="PTHR43343">
    <property type="entry name" value="PEPTIDASE S12"/>
    <property type="match status" value="1"/>
</dbReference>
<keyword evidence="5" id="KW-1133">Transmembrane helix</keyword>
<keyword evidence="3" id="KW-0378">Hydrolase</keyword>
<dbReference type="Gene3D" id="2.40.10.10">
    <property type="entry name" value="Trypsin-like serine proteases"/>
    <property type="match status" value="2"/>
</dbReference>
<evidence type="ECO:0000313" key="7">
    <source>
        <dbReference type="EMBL" id="HIV13953.1"/>
    </source>
</evidence>
<feature type="compositionally biased region" description="Polar residues" evidence="4">
    <location>
        <begin position="148"/>
        <end position="165"/>
    </location>
</feature>